<name>A0A5J5ETE8_9PEZI</name>
<dbReference type="AlphaFoldDB" id="A0A5J5ETE8"/>
<dbReference type="OrthoDB" id="441812at2759"/>
<accession>A0A5J5ETE8</accession>
<dbReference type="EMBL" id="VXIS01000130">
    <property type="protein sequence ID" value="KAA8902599.1"/>
    <property type="molecule type" value="Genomic_DNA"/>
</dbReference>
<dbReference type="PANTHER" id="PTHR13271:SF76">
    <property type="entry name" value="SET DOMAIN-CONTAINING PROTEIN 8"/>
    <property type="match status" value="1"/>
</dbReference>
<evidence type="ECO:0000256" key="1">
    <source>
        <dbReference type="SAM" id="MobiDB-lite"/>
    </source>
</evidence>
<feature type="region of interest" description="Disordered" evidence="1">
    <location>
        <begin position="466"/>
        <end position="492"/>
    </location>
</feature>
<comment type="caution">
    <text evidence="2">The sequence shown here is derived from an EMBL/GenBank/DDBJ whole genome shotgun (WGS) entry which is preliminary data.</text>
</comment>
<proteinExistence type="predicted"/>
<sequence length="492" mass="54303">MHIPALPTTSLPQFLHFQPVTLNGVSAKHLGGDPIDLGIALLFSPPHTADAPLLRISPSLILSQANIEAASKSDRHLRDALAAAGSLAYTPRGACIIFLLLRMSTAAGLLAGGERDAWCEYIQFLPRSIPLPTTWTAAERALLTGTSLEAAVSAKLKALTTEFESFKAATSEFPWAKAAWWDNDSLTLEDWIHADCQFRSRSLEVPGHGVAMVPVLDFANHSDMANAYFAVGKDEAVELRLRPGAQINERDEVTIDYSGEEKSAAEFVFSYGFLPDTMGSAGSLRLPVPCAEDDPLVRAKHTVWPRDRAVRVFEEGEEVHWSSDWVYLSVANEEDGLTFQVLQTNEGGRWLRVSFGDEDEELDLLANPQKLKELLRAGKMWEVFELRAVATVKGVVEDTLQRLLKGRDAMEEEAAEGEELELRPQPDIVGKKLRDLEETLLLRAVETLETQMETLVQHPTVQSYLSAVQEQQSSEDQQAESVEGEDGEIDLS</sequence>
<dbReference type="CDD" id="cd10527">
    <property type="entry name" value="SET_LSMT"/>
    <property type="match status" value="1"/>
</dbReference>
<dbReference type="Gene3D" id="3.90.1410.10">
    <property type="entry name" value="set domain protein methyltransferase, domain 1"/>
    <property type="match status" value="1"/>
</dbReference>
<protein>
    <submittedName>
        <fullName evidence="2">Uncharacterized protein</fullName>
    </submittedName>
</protein>
<dbReference type="GO" id="GO:0005634">
    <property type="term" value="C:nucleus"/>
    <property type="evidence" value="ECO:0007669"/>
    <property type="project" value="TreeGrafter"/>
</dbReference>
<feature type="compositionally biased region" description="Acidic residues" evidence="1">
    <location>
        <begin position="482"/>
        <end position="492"/>
    </location>
</feature>
<dbReference type="InterPro" id="IPR046341">
    <property type="entry name" value="SET_dom_sf"/>
</dbReference>
<feature type="compositionally biased region" description="Low complexity" evidence="1">
    <location>
        <begin position="466"/>
        <end position="481"/>
    </location>
</feature>
<evidence type="ECO:0000313" key="2">
    <source>
        <dbReference type="EMBL" id="KAA8902599.1"/>
    </source>
</evidence>
<dbReference type="PANTHER" id="PTHR13271">
    <property type="entry name" value="UNCHARACTERIZED PUTATIVE METHYLTRANSFERASE"/>
    <property type="match status" value="1"/>
</dbReference>
<dbReference type="InParanoid" id="A0A5J5ETE8"/>
<reference evidence="2 3" key="1">
    <citation type="submission" date="2019-09" db="EMBL/GenBank/DDBJ databases">
        <title>Draft genome of the ectomycorrhizal ascomycete Sphaerosporella brunnea.</title>
        <authorList>
            <consortium name="DOE Joint Genome Institute"/>
            <person name="Benucci G.M."/>
            <person name="Marozzi G."/>
            <person name="Antonielli L."/>
            <person name="Sanchez S."/>
            <person name="Marco P."/>
            <person name="Wang X."/>
            <person name="Falini L.B."/>
            <person name="Barry K."/>
            <person name="Haridas S."/>
            <person name="Lipzen A."/>
            <person name="Labutti K."/>
            <person name="Grigoriev I.V."/>
            <person name="Murat C."/>
            <person name="Martin F."/>
            <person name="Albertini E."/>
            <person name="Donnini D."/>
            <person name="Bonito G."/>
        </authorList>
    </citation>
    <scope>NUCLEOTIDE SEQUENCE [LARGE SCALE GENOMIC DNA]</scope>
    <source>
        <strain evidence="2 3">Sb_GMNB300</strain>
    </source>
</reference>
<dbReference type="Proteomes" id="UP000326924">
    <property type="component" value="Unassembled WGS sequence"/>
</dbReference>
<dbReference type="InterPro" id="IPR050600">
    <property type="entry name" value="SETD3_SETD6_MTase"/>
</dbReference>
<gene>
    <name evidence="2" type="ORF">FN846DRAFT_84883</name>
</gene>
<evidence type="ECO:0000313" key="3">
    <source>
        <dbReference type="Proteomes" id="UP000326924"/>
    </source>
</evidence>
<organism evidence="2 3">
    <name type="scientific">Sphaerosporella brunnea</name>
    <dbReference type="NCBI Taxonomy" id="1250544"/>
    <lineage>
        <taxon>Eukaryota</taxon>
        <taxon>Fungi</taxon>
        <taxon>Dikarya</taxon>
        <taxon>Ascomycota</taxon>
        <taxon>Pezizomycotina</taxon>
        <taxon>Pezizomycetes</taxon>
        <taxon>Pezizales</taxon>
        <taxon>Pyronemataceae</taxon>
        <taxon>Sphaerosporella</taxon>
    </lineage>
</organism>
<keyword evidence="3" id="KW-1185">Reference proteome</keyword>
<dbReference type="SUPFAM" id="SSF82199">
    <property type="entry name" value="SET domain"/>
    <property type="match status" value="1"/>
</dbReference>
<dbReference type="GO" id="GO:0016279">
    <property type="term" value="F:protein-lysine N-methyltransferase activity"/>
    <property type="evidence" value="ECO:0007669"/>
    <property type="project" value="TreeGrafter"/>
</dbReference>